<feature type="domain" description="Ammonium transporter AmtB-like" evidence="10">
    <location>
        <begin position="2"/>
        <end position="338"/>
    </location>
</feature>
<evidence type="ECO:0000256" key="2">
    <source>
        <dbReference type="ARBA" id="ARBA00005887"/>
    </source>
</evidence>
<feature type="transmembrane region" description="Helical" evidence="9">
    <location>
        <begin position="201"/>
        <end position="222"/>
    </location>
</feature>
<gene>
    <name evidence="11" type="ORF">HMPREF9709_00507</name>
</gene>
<evidence type="ECO:0000256" key="3">
    <source>
        <dbReference type="ARBA" id="ARBA00022448"/>
    </source>
</evidence>
<dbReference type="Pfam" id="PF00909">
    <property type="entry name" value="Ammonium_transp"/>
    <property type="match status" value="1"/>
</dbReference>
<dbReference type="RefSeq" id="WP_005397672.1">
    <property type="nucleotide sequence ID" value="NZ_JH601088.1"/>
</dbReference>
<feature type="transmembrane region" description="Helical" evidence="9">
    <location>
        <begin position="36"/>
        <end position="55"/>
    </location>
</feature>
<feature type="transmembrane region" description="Helical" evidence="9">
    <location>
        <begin position="234"/>
        <end position="250"/>
    </location>
</feature>
<comment type="subcellular location">
    <subcellularLocation>
        <location evidence="1">Membrane</location>
        <topology evidence="1">Multi-pass membrane protein</topology>
    </subcellularLocation>
</comment>
<evidence type="ECO:0000256" key="1">
    <source>
        <dbReference type="ARBA" id="ARBA00004141"/>
    </source>
</evidence>
<dbReference type="HOGENOM" id="CLU_000445_33_2_9"/>
<keyword evidence="4 9" id="KW-0812">Transmembrane</keyword>
<feature type="transmembrane region" description="Helical" evidence="9">
    <location>
        <begin position="137"/>
        <end position="161"/>
    </location>
</feature>
<keyword evidence="3" id="KW-0813">Transport</keyword>
<evidence type="ECO:0000313" key="12">
    <source>
        <dbReference type="Proteomes" id="UP000004191"/>
    </source>
</evidence>
<keyword evidence="12" id="KW-1185">Reference proteome</keyword>
<reference evidence="11 12" key="1">
    <citation type="submission" date="2012-01" db="EMBL/GenBank/DDBJ databases">
        <title>The Genome Sequence of Helcococcus kunzii ATCC 51366.</title>
        <authorList>
            <consortium name="The Broad Institute Genome Sequencing Platform"/>
            <person name="Earl A."/>
            <person name="Ward D."/>
            <person name="Feldgarden M."/>
            <person name="Gevers D."/>
            <person name="Huys G."/>
            <person name="Young S.K."/>
            <person name="Zeng Q."/>
            <person name="Gargeya S."/>
            <person name="Fitzgerald M."/>
            <person name="Haas B."/>
            <person name="Abouelleil A."/>
            <person name="Alvarado L."/>
            <person name="Arachchi H.M."/>
            <person name="Berlin A."/>
            <person name="Chapman S.B."/>
            <person name="Gearin G."/>
            <person name="Goldberg J."/>
            <person name="Griggs A."/>
            <person name="Gujja S."/>
            <person name="Hansen M."/>
            <person name="Heiman D."/>
            <person name="Howarth C."/>
            <person name="Larimer J."/>
            <person name="Lui A."/>
            <person name="MacDonald P.J.P."/>
            <person name="McCowen C."/>
            <person name="Montmayeur A."/>
            <person name="Murphy C."/>
            <person name="Neiman D."/>
            <person name="Pearson M."/>
            <person name="Priest M."/>
            <person name="Roberts A."/>
            <person name="Saif S."/>
            <person name="Shea T."/>
            <person name="Sisk P."/>
            <person name="Stolte C."/>
            <person name="Sykes S."/>
            <person name="Wortman J."/>
            <person name="Nusbaum C."/>
            <person name="Birren B."/>
        </authorList>
    </citation>
    <scope>NUCLEOTIDE SEQUENCE [LARGE SCALE GENOMIC DNA]</scope>
    <source>
        <strain evidence="11 12">ATCC 51366</strain>
    </source>
</reference>
<evidence type="ECO:0000256" key="6">
    <source>
        <dbReference type="ARBA" id="ARBA00023136"/>
    </source>
</evidence>
<dbReference type="Proteomes" id="UP000004191">
    <property type="component" value="Unassembled WGS sequence"/>
</dbReference>
<accession>H3NME6</accession>
<dbReference type="GeneID" id="96998521"/>
<dbReference type="OrthoDB" id="9814202at2"/>
<keyword evidence="7" id="KW-0924">Ammonia transport</keyword>
<dbReference type="InterPro" id="IPR024041">
    <property type="entry name" value="NH4_transpt_AmtB-like_dom"/>
</dbReference>
<dbReference type="eggNOG" id="COG0004">
    <property type="taxonomic scope" value="Bacteria"/>
</dbReference>
<dbReference type="GO" id="GO:0005886">
    <property type="term" value="C:plasma membrane"/>
    <property type="evidence" value="ECO:0007669"/>
    <property type="project" value="TreeGrafter"/>
</dbReference>
<dbReference type="STRING" id="883114.HMPREF9709_00507"/>
<dbReference type="PATRIC" id="fig|883114.3.peg.501"/>
<evidence type="ECO:0000259" key="10">
    <source>
        <dbReference type="Pfam" id="PF00909"/>
    </source>
</evidence>
<dbReference type="GO" id="GO:0008519">
    <property type="term" value="F:ammonium channel activity"/>
    <property type="evidence" value="ECO:0007669"/>
    <property type="project" value="InterPro"/>
</dbReference>
<feature type="transmembrane region" description="Helical" evidence="9">
    <location>
        <begin position="105"/>
        <end position="125"/>
    </location>
</feature>
<comment type="caution">
    <text evidence="11">The sequence shown here is derived from an EMBL/GenBank/DDBJ whole genome shotgun (WGS) entry which is preliminary data.</text>
</comment>
<feature type="transmembrane region" description="Helical" evidence="9">
    <location>
        <begin position="256"/>
        <end position="273"/>
    </location>
</feature>
<evidence type="ECO:0000256" key="5">
    <source>
        <dbReference type="ARBA" id="ARBA00022989"/>
    </source>
</evidence>
<evidence type="ECO:0000256" key="8">
    <source>
        <dbReference type="ARBA" id="ARBA00050025"/>
    </source>
</evidence>
<dbReference type="EMBL" id="AGEI01000013">
    <property type="protein sequence ID" value="EHR35081.1"/>
    <property type="molecule type" value="Genomic_DNA"/>
</dbReference>
<evidence type="ECO:0000256" key="7">
    <source>
        <dbReference type="ARBA" id="ARBA00023177"/>
    </source>
</evidence>
<dbReference type="SUPFAM" id="SSF111352">
    <property type="entry name" value="Ammonium transporter"/>
    <property type="match status" value="1"/>
</dbReference>
<dbReference type="PANTHER" id="PTHR43029:SF10">
    <property type="entry name" value="AMMONIUM TRANSPORTER MEP2"/>
    <property type="match status" value="1"/>
</dbReference>
<comment type="similarity">
    <text evidence="2">Belongs to the ammonia transporter channel (TC 1.A.11.2) family.</text>
</comment>
<name>H3NME6_9FIRM</name>
<keyword evidence="5 9" id="KW-1133">Transmembrane helix</keyword>
<feature type="transmembrane region" description="Helical" evidence="9">
    <location>
        <begin position="6"/>
        <end position="24"/>
    </location>
</feature>
<dbReference type="InterPro" id="IPR029020">
    <property type="entry name" value="Ammonium/urea_transptr"/>
</dbReference>
<sequence length="369" mass="41186">MFLLIGIFMMWLMIFGVGCLYYGIVNKEKEEHIIKIFTLSILIATLTWLFGAYFIAFEGKFDTILSLNDNNFDKIINILFQLCFCLYAVVMLIGSVIDRITLKQVIIIVPIWGVFVYTPLVNFFWTDSGFINKLGALDFSGGMVVHLSAGISSFILALILGKSNTKSSKPRNAWIYIGMVFITLGWFMFNAGPVGELNGESALILLKSLLAIIAGGISWTLGNYILEKDIQTDILLNGMIVGLVTSTSSVGYVNTFQIILIVFFASFFTYFIMKSINKKFEFDDVVDSFAMNGFGGLLGSLGTILFIKNIFIGQLVGIFITVLLSVVVTFIVAKIVNRNARDIILANERISSYDKEKIVTLEEFEKNLT</sequence>
<feature type="transmembrane region" description="Helical" evidence="9">
    <location>
        <begin position="173"/>
        <end position="189"/>
    </location>
</feature>
<dbReference type="Gene3D" id="1.10.3430.10">
    <property type="entry name" value="Ammonium transporter AmtB like domains"/>
    <property type="match status" value="1"/>
</dbReference>
<keyword evidence="6 9" id="KW-0472">Membrane</keyword>
<organism evidence="11 12">
    <name type="scientific">Helcococcus kunzii ATCC 51366</name>
    <dbReference type="NCBI Taxonomy" id="883114"/>
    <lineage>
        <taxon>Bacteria</taxon>
        <taxon>Bacillati</taxon>
        <taxon>Bacillota</taxon>
        <taxon>Tissierellia</taxon>
        <taxon>Tissierellales</taxon>
        <taxon>Peptoniphilaceae</taxon>
        <taxon>Helcococcus</taxon>
    </lineage>
</organism>
<dbReference type="InterPro" id="IPR001905">
    <property type="entry name" value="Ammonium_transpt"/>
</dbReference>
<feature type="transmembrane region" description="Helical" evidence="9">
    <location>
        <begin position="285"/>
        <end position="306"/>
    </location>
</feature>
<proteinExistence type="inferred from homology"/>
<dbReference type="AlphaFoldDB" id="H3NME6"/>
<protein>
    <recommendedName>
        <fullName evidence="8">Ammonium transporter</fullName>
    </recommendedName>
</protein>
<evidence type="ECO:0000256" key="9">
    <source>
        <dbReference type="SAM" id="Phobius"/>
    </source>
</evidence>
<feature type="transmembrane region" description="Helical" evidence="9">
    <location>
        <begin position="75"/>
        <end position="93"/>
    </location>
</feature>
<feature type="transmembrane region" description="Helical" evidence="9">
    <location>
        <begin position="312"/>
        <end position="333"/>
    </location>
</feature>
<dbReference type="PANTHER" id="PTHR43029">
    <property type="entry name" value="AMMONIUM TRANSPORTER MEP2"/>
    <property type="match status" value="1"/>
</dbReference>
<evidence type="ECO:0000256" key="4">
    <source>
        <dbReference type="ARBA" id="ARBA00022692"/>
    </source>
</evidence>
<evidence type="ECO:0000313" key="11">
    <source>
        <dbReference type="EMBL" id="EHR35081.1"/>
    </source>
</evidence>